<dbReference type="EMBL" id="VSSQ01080638">
    <property type="protein sequence ID" value="MPN29787.1"/>
    <property type="molecule type" value="Genomic_DNA"/>
</dbReference>
<organism evidence="1">
    <name type="scientific">bioreactor metagenome</name>
    <dbReference type="NCBI Taxonomy" id="1076179"/>
    <lineage>
        <taxon>unclassified sequences</taxon>
        <taxon>metagenomes</taxon>
        <taxon>ecological metagenomes</taxon>
    </lineage>
</organism>
<protein>
    <submittedName>
        <fullName evidence="1">Uncharacterized protein</fullName>
    </submittedName>
</protein>
<dbReference type="Gene3D" id="3.50.50.60">
    <property type="entry name" value="FAD/NAD(P)-binding domain"/>
    <property type="match status" value="1"/>
</dbReference>
<dbReference type="AlphaFoldDB" id="A0A645GSA1"/>
<comment type="caution">
    <text evidence="1">The sequence shown here is derived from an EMBL/GenBank/DDBJ whole genome shotgun (WGS) entry which is preliminary data.</text>
</comment>
<dbReference type="Gene3D" id="3.40.50.720">
    <property type="entry name" value="NAD(P)-binding Rossmann-like Domain"/>
    <property type="match status" value="1"/>
</dbReference>
<accession>A0A645GSA1</accession>
<sequence>MADERSYSRSLLVRRMQEKGCVILTGAKVESVVGEQVTYSQGGSTVTLTGVDTVVAAMGTRPAGGLVQALEGSSFPVYSVGDCAAVGRIYEALRAGAQAAEIL</sequence>
<dbReference type="SUPFAM" id="SSF51905">
    <property type="entry name" value="FAD/NAD(P)-binding domain"/>
    <property type="match status" value="1"/>
</dbReference>
<dbReference type="InterPro" id="IPR036188">
    <property type="entry name" value="FAD/NAD-bd_sf"/>
</dbReference>
<name>A0A645GSA1_9ZZZZ</name>
<gene>
    <name evidence="1" type="ORF">SDC9_177240</name>
</gene>
<reference evidence="1" key="1">
    <citation type="submission" date="2019-08" db="EMBL/GenBank/DDBJ databases">
        <authorList>
            <person name="Kucharzyk K."/>
            <person name="Murdoch R.W."/>
            <person name="Higgins S."/>
            <person name="Loffler F."/>
        </authorList>
    </citation>
    <scope>NUCLEOTIDE SEQUENCE</scope>
</reference>
<proteinExistence type="predicted"/>
<evidence type="ECO:0000313" key="1">
    <source>
        <dbReference type="EMBL" id="MPN29787.1"/>
    </source>
</evidence>